<dbReference type="EMBL" id="PVNL01000051">
    <property type="protein sequence ID" value="PRQ07699.1"/>
    <property type="molecule type" value="Genomic_DNA"/>
</dbReference>
<name>A0A2S9YRL5_9BACT</name>
<evidence type="ECO:0000256" key="3">
    <source>
        <dbReference type="ARBA" id="ARBA00023180"/>
    </source>
</evidence>
<evidence type="ECO:0000256" key="4">
    <source>
        <dbReference type="SAM" id="MobiDB-lite"/>
    </source>
</evidence>
<comment type="subcellular location">
    <subcellularLocation>
        <location evidence="1">Cell envelope</location>
    </subcellularLocation>
</comment>
<dbReference type="OrthoDB" id="5507063at2"/>
<comment type="caution">
    <text evidence="5">The sequence shown here is derived from an EMBL/GenBank/DDBJ whole genome shotgun (WGS) entry which is preliminary data.</text>
</comment>
<dbReference type="PANTHER" id="PTHR31018:SF3">
    <property type="entry name" value="RECEPTOR PROTEIN-TYROSINE KINASE"/>
    <property type="match status" value="1"/>
</dbReference>
<protein>
    <submittedName>
        <fullName evidence="5">Uncharacterized protein</fullName>
    </submittedName>
</protein>
<proteinExistence type="predicted"/>
<keyword evidence="3" id="KW-0325">Glycoprotein</keyword>
<evidence type="ECO:0000256" key="1">
    <source>
        <dbReference type="ARBA" id="ARBA00004196"/>
    </source>
</evidence>
<gene>
    <name evidence="5" type="ORF">ENSA7_26890</name>
</gene>
<keyword evidence="2" id="KW-0732">Signal</keyword>
<sequence length="275" mass="28739">MRDSTFALTCRSTFTALGAALVLTACPTEDPPPVSDTGTETGEPSCLDTESPGPDIVINTDAEIEELQLGECVPERIIITSTVTNLTGLSNLREVGILEIRFAPTLTTLLGLGNLERVDTLIITGNNAMPALIEFKQLASVGSITITGNSGLTDLGSFPALTSARRLEIAGNDDLTDYSGFEALTSLTGSLELWDAAIIENFVGLENLVSVGGDLRIEDNKVLTSFDGLGVTSIGGDLKVLTNEKLSECLVEDFAAVVDVGGATILSGNKVALCD</sequence>
<dbReference type="SUPFAM" id="SSF52058">
    <property type="entry name" value="L domain-like"/>
    <property type="match status" value="2"/>
</dbReference>
<dbReference type="AlphaFoldDB" id="A0A2S9YRL5"/>
<dbReference type="InterPro" id="IPR032675">
    <property type="entry name" value="LRR_dom_sf"/>
</dbReference>
<dbReference type="GO" id="GO:0030313">
    <property type="term" value="C:cell envelope"/>
    <property type="evidence" value="ECO:0007669"/>
    <property type="project" value="UniProtKB-SubCell"/>
</dbReference>
<feature type="region of interest" description="Disordered" evidence="4">
    <location>
        <begin position="29"/>
        <end position="52"/>
    </location>
</feature>
<dbReference type="InterPro" id="IPR051648">
    <property type="entry name" value="CWI-Assembly_Regulator"/>
</dbReference>
<dbReference type="PROSITE" id="PS51257">
    <property type="entry name" value="PROKAR_LIPOPROTEIN"/>
    <property type="match status" value="1"/>
</dbReference>
<evidence type="ECO:0000256" key="2">
    <source>
        <dbReference type="ARBA" id="ARBA00022729"/>
    </source>
</evidence>
<dbReference type="Proteomes" id="UP000238823">
    <property type="component" value="Unassembled WGS sequence"/>
</dbReference>
<reference evidence="5 6" key="1">
    <citation type="submission" date="2018-03" db="EMBL/GenBank/DDBJ databases">
        <title>Draft Genome Sequences of the Obligatory Marine Myxobacteria Enhygromyxa salina SWB007.</title>
        <authorList>
            <person name="Poehlein A."/>
            <person name="Moghaddam J.A."/>
            <person name="Harms H."/>
            <person name="Alanjari M."/>
            <person name="Koenig G.M."/>
            <person name="Daniel R."/>
            <person name="Schaeberle T.F."/>
        </authorList>
    </citation>
    <scope>NUCLEOTIDE SEQUENCE [LARGE SCALE GENOMIC DNA]</scope>
    <source>
        <strain evidence="5 6">SWB007</strain>
    </source>
</reference>
<accession>A0A2S9YRL5</accession>
<evidence type="ECO:0000313" key="6">
    <source>
        <dbReference type="Proteomes" id="UP000238823"/>
    </source>
</evidence>
<dbReference type="RefSeq" id="WP_106089706.1">
    <property type="nucleotide sequence ID" value="NZ_PVNL01000051.1"/>
</dbReference>
<evidence type="ECO:0000313" key="5">
    <source>
        <dbReference type="EMBL" id="PRQ07699.1"/>
    </source>
</evidence>
<organism evidence="5 6">
    <name type="scientific">Enhygromyxa salina</name>
    <dbReference type="NCBI Taxonomy" id="215803"/>
    <lineage>
        <taxon>Bacteria</taxon>
        <taxon>Pseudomonadati</taxon>
        <taxon>Myxococcota</taxon>
        <taxon>Polyangia</taxon>
        <taxon>Nannocystales</taxon>
        <taxon>Nannocystaceae</taxon>
        <taxon>Enhygromyxa</taxon>
    </lineage>
</organism>
<dbReference type="Gene3D" id="3.80.10.10">
    <property type="entry name" value="Ribonuclease Inhibitor"/>
    <property type="match status" value="1"/>
</dbReference>
<dbReference type="PANTHER" id="PTHR31018">
    <property type="entry name" value="SPORULATION-SPECIFIC PROTEIN-RELATED"/>
    <property type="match status" value="1"/>
</dbReference>